<dbReference type="AlphaFoldDB" id="A0A0F7CHK1"/>
<keyword evidence="1" id="KW-1133">Transmembrane helix</keyword>
<protein>
    <submittedName>
        <fullName evidence="2">Uncharacterized protein</fullName>
    </submittedName>
</protein>
<organism evidence="2 3">
    <name type="scientific">Paenibacillus durus ATCC 35681</name>
    <dbReference type="NCBI Taxonomy" id="1333534"/>
    <lineage>
        <taxon>Bacteria</taxon>
        <taxon>Bacillati</taxon>
        <taxon>Bacillota</taxon>
        <taxon>Bacilli</taxon>
        <taxon>Bacillales</taxon>
        <taxon>Paenibacillaceae</taxon>
        <taxon>Paenibacillus</taxon>
    </lineage>
</organism>
<sequence>MKKKTRKLILKKYAVIVLLSALGLLYLYLIDWMFGYGLNNISFIMNYLVYSTSEKLSAAAMLCCMIIPDIIHFITGNQSERGAER</sequence>
<evidence type="ECO:0000313" key="3">
    <source>
        <dbReference type="Proteomes" id="UP000034189"/>
    </source>
</evidence>
<dbReference type="Proteomes" id="UP000034189">
    <property type="component" value="Chromosome"/>
</dbReference>
<dbReference type="EMBL" id="CP011114">
    <property type="protein sequence ID" value="AKG34526.1"/>
    <property type="molecule type" value="Genomic_DNA"/>
</dbReference>
<dbReference type="OrthoDB" id="2666231at2"/>
<reference evidence="2 3" key="1">
    <citation type="submission" date="2015-03" db="EMBL/GenBank/DDBJ databases">
        <authorList>
            <person name="Abdul Halim M."/>
        </authorList>
    </citation>
    <scope>NUCLEOTIDE SEQUENCE [LARGE SCALE GENOMIC DNA]</scope>
    <source>
        <strain evidence="2 3">ATCC 35681</strain>
    </source>
</reference>
<dbReference type="HOGENOM" id="CLU_2509526_0_0_9"/>
<proteinExistence type="predicted"/>
<reference evidence="2 3" key="2">
    <citation type="journal article" date="2016" name="Genome Announc.">
        <title>Genome Sequence of a Gram-Positive Diazotroph, Paenibacillus durus Type Strain ATCC 35681.</title>
        <authorList>
            <person name="Halim M.A."/>
            <person name="Rahman A.Y."/>
            <person name="Sim K.S."/>
            <person name="Yam H.C."/>
            <person name="Rahim A.A."/>
            <person name="Ghazali A.H."/>
            <person name="Najimudin N."/>
        </authorList>
    </citation>
    <scope>NUCLEOTIDE SEQUENCE [LARGE SCALE GENOMIC DNA]</scope>
    <source>
        <strain evidence="2 3">ATCC 35681</strain>
    </source>
</reference>
<accession>A0A0F7CHK1</accession>
<gene>
    <name evidence="2" type="ORF">VK70_08015</name>
</gene>
<name>A0A0F7CHK1_PAEDU</name>
<dbReference type="RefSeq" id="WP_025695522.1">
    <property type="nucleotide sequence ID" value="NZ_ASQQ01000322.1"/>
</dbReference>
<evidence type="ECO:0000313" key="2">
    <source>
        <dbReference type="EMBL" id="AKG34526.1"/>
    </source>
</evidence>
<evidence type="ECO:0000256" key="1">
    <source>
        <dbReference type="SAM" id="Phobius"/>
    </source>
</evidence>
<keyword evidence="1" id="KW-0472">Membrane</keyword>
<keyword evidence="1" id="KW-0812">Transmembrane</keyword>
<feature type="transmembrane region" description="Helical" evidence="1">
    <location>
        <begin position="12"/>
        <end position="36"/>
    </location>
</feature>
<feature type="transmembrane region" description="Helical" evidence="1">
    <location>
        <begin position="56"/>
        <end position="75"/>
    </location>
</feature>